<evidence type="ECO:0000256" key="1">
    <source>
        <dbReference type="SAM" id="Phobius"/>
    </source>
</evidence>
<evidence type="ECO:0000313" key="2">
    <source>
        <dbReference type="EMBL" id="MBB5871464.1"/>
    </source>
</evidence>
<keyword evidence="1" id="KW-0812">Transmembrane</keyword>
<dbReference type="Proteomes" id="UP000587527">
    <property type="component" value="Unassembled WGS sequence"/>
</dbReference>
<gene>
    <name evidence="2" type="ORF">F4553_004843</name>
</gene>
<feature type="transmembrane region" description="Helical" evidence="1">
    <location>
        <begin position="12"/>
        <end position="31"/>
    </location>
</feature>
<evidence type="ECO:0008006" key="4">
    <source>
        <dbReference type="Google" id="ProtNLM"/>
    </source>
</evidence>
<evidence type="ECO:0000313" key="3">
    <source>
        <dbReference type="Proteomes" id="UP000587527"/>
    </source>
</evidence>
<name>A0A841BTD3_9ACTN</name>
<keyword evidence="3" id="KW-1185">Reference proteome</keyword>
<accession>A0A841BTD3</accession>
<reference evidence="2 3" key="1">
    <citation type="submission" date="2020-08" db="EMBL/GenBank/DDBJ databases">
        <title>Sequencing the genomes of 1000 actinobacteria strains.</title>
        <authorList>
            <person name="Klenk H.-P."/>
        </authorList>
    </citation>
    <scope>NUCLEOTIDE SEQUENCE [LARGE SCALE GENOMIC DNA]</scope>
    <source>
        <strain evidence="2 3">DSM 45362</strain>
    </source>
</reference>
<sequence>MTGRHRRFIPRLGALVALLVSLGAVGMLLLLPEPTPPRAPGAEWTLGEAYPGVVPRDVAGFVGGGWAYQPMVFLGDGSSLGAATAPDASVVKLVLLGADGRERTLRTLRQSDAVQFGGVVTDGRRIAWLEQTAGADGSGDVKIWTAEIGGAARVLTGDVGDFVFFNSMNDMVINGDRLLWAAAAPTETPRTEIRSVPLGGGSVSVTTVDGGYALAGGDWLVSAITGQTDQTELRHVVTTTRITVDAQPSELITCSPAWCRALVLGGDGGATRIDVMHPDGSGRVRAAAGAVTAALVDVGVLDRWEIYSRPGIGGSELSSQQLLVYDLDTHRLIVVADGVGQVLCRAGVLFWSSGQQETLTWHALDLHRLA</sequence>
<dbReference type="EMBL" id="JACHMN010000002">
    <property type="protein sequence ID" value="MBB5871464.1"/>
    <property type="molecule type" value="Genomic_DNA"/>
</dbReference>
<comment type="caution">
    <text evidence="2">The sequence shown here is derived from an EMBL/GenBank/DDBJ whole genome shotgun (WGS) entry which is preliminary data.</text>
</comment>
<organism evidence="2 3">
    <name type="scientific">Allocatelliglobosispora scoriae</name>
    <dbReference type="NCBI Taxonomy" id="643052"/>
    <lineage>
        <taxon>Bacteria</taxon>
        <taxon>Bacillati</taxon>
        <taxon>Actinomycetota</taxon>
        <taxon>Actinomycetes</taxon>
        <taxon>Micromonosporales</taxon>
        <taxon>Micromonosporaceae</taxon>
        <taxon>Allocatelliglobosispora</taxon>
    </lineage>
</organism>
<dbReference type="RefSeq" id="WP_184839534.1">
    <property type="nucleotide sequence ID" value="NZ_JACHMN010000002.1"/>
</dbReference>
<dbReference type="SUPFAM" id="SSF69304">
    <property type="entry name" value="Tricorn protease N-terminal domain"/>
    <property type="match status" value="1"/>
</dbReference>
<keyword evidence="1" id="KW-1133">Transmembrane helix</keyword>
<keyword evidence="1" id="KW-0472">Membrane</keyword>
<protein>
    <recommendedName>
        <fullName evidence="4">WD40 repeat domain-containing protein</fullName>
    </recommendedName>
</protein>
<dbReference type="AlphaFoldDB" id="A0A841BTD3"/>
<proteinExistence type="predicted"/>